<feature type="compositionally biased region" description="Low complexity" evidence="1">
    <location>
        <begin position="167"/>
        <end position="179"/>
    </location>
</feature>
<evidence type="ECO:0000256" key="2">
    <source>
        <dbReference type="SAM" id="SignalP"/>
    </source>
</evidence>
<dbReference type="AlphaFoldDB" id="A0A9X3TPM7"/>
<dbReference type="InterPro" id="IPR014202">
    <property type="entry name" value="Spore_II_R"/>
</dbReference>
<feature type="region of interest" description="Disordered" evidence="1">
    <location>
        <begin position="167"/>
        <end position="197"/>
    </location>
</feature>
<organism evidence="3 4">
    <name type="scientific">Brevibacillus thermoruber</name>
    <dbReference type="NCBI Taxonomy" id="33942"/>
    <lineage>
        <taxon>Bacteria</taxon>
        <taxon>Bacillati</taxon>
        <taxon>Bacillota</taxon>
        <taxon>Bacilli</taxon>
        <taxon>Bacillales</taxon>
        <taxon>Paenibacillaceae</taxon>
        <taxon>Brevibacillus</taxon>
    </lineage>
</organism>
<dbReference type="RefSeq" id="WP_029100391.1">
    <property type="nucleotide sequence ID" value="NZ_JAPYYP010000006.1"/>
</dbReference>
<keyword evidence="2" id="KW-0732">Signal</keyword>
<evidence type="ECO:0000313" key="4">
    <source>
        <dbReference type="Proteomes" id="UP001151071"/>
    </source>
</evidence>
<protein>
    <submittedName>
        <fullName evidence="3">Stage II sporulation protein R</fullName>
    </submittedName>
</protein>
<dbReference type="NCBIfam" id="TIGR02837">
    <property type="entry name" value="spore_II_R"/>
    <property type="match status" value="1"/>
</dbReference>
<sequence length="291" mass="32515">MKRFWLAAFSVLMLMMSWEGQLTAANVLDNGPIPQESIRLRIIANSDSMQDQWLKREVRDAIVAQMNEWVTEIRSYEEARQVVAARLPELQQLVDKTIRERGFAYPAVVDFGRVPFPTKLYGSYVYPAGDYEALRVRIGEAKGQNWWCVLFPPLCFIDMSNGDAVQAASAASPTEPAPSGQADGRAEAAAEQPTLPAVMADVDAVRDAFEERRQARLEARWFGDAETAGRTDQPAADQAVNPYEAAGHVAKTERQPAGEERQTTDDRETTAAQPNVEVRFFLWEKLTALFS</sequence>
<feature type="chain" id="PRO_5040958306" evidence="2">
    <location>
        <begin position="25"/>
        <end position="291"/>
    </location>
</feature>
<gene>
    <name evidence="3" type="primary">spoIIR</name>
    <name evidence="3" type="ORF">O3V59_07380</name>
</gene>
<keyword evidence="4" id="KW-1185">Reference proteome</keyword>
<dbReference type="EMBL" id="JAPYYP010000006">
    <property type="protein sequence ID" value="MDA5108177.1"/>
    <property type="molecule type" value="Genomic_DNA"/>
</dbReference>
<feature type="compositionally biased region" description="Basic and acidic residues" evidence="1">
    <location>
        <begin position="250"/>
        <end position="269"/>
    </location>
</feature>
<name>A0A9X3TPM7_9BACL</name>
<evidence type="ECO:0000256" key="1">
    <source>
        <dbReference type="SAM" id="MobiDB-lite"/>
    </source>
</evidence>
<dbReference type="Pfam" id="PF09551">
    <property type="entry name" value="Spore_II_R"/>
    <property type="match status" value="1"/>
</dbReference>
<feature type="region of interest" description="Disordered" evidence="1">
    <location>
        <begin position="246"/>
        <end position="272"/>
    </location>
</feature>
<dbReference type="Proteomes" id="UP001151071">
    <property type="component" value="Unassembled WGS sequence"/>
</dbReference>
<feature type="signal peptide" evidence="2">
    <location>
        <begin position="1"/>
        <end position="24"/>
    </location>
</feature>
<reference evidence="3" key="1">
    <citation type="submission" date="2022-12" db="EMBL/GenBank/DDBJ databases">
        <title>Draft genome sequence of the thermophilic strain Brevibacillus thermoruber HT42, isolated from Los Humeros, Puebla, Mexico, with biotechnological potential.</title>
        <authorList>
            <person name="Lara Sanchez J."/>
            <person name="Solis Palacios R."/>
            <person name="Bustos Baena A.S."/>
            <person name="Ruz Baez A.E."/>
            <person name="Espinosa Luna G."/>
            <person name="Oliart Ros R.M."/>
        </authorList>
    </citation>
    <scope>NUCLEOTIDE SEQUENCE</scope>
    <source>
        <strain evidence="3">HT42</strain>
    </source>
</reference>
<evidence type="ECO:0000313" key="3">
    <source>
        <dbReference type="EMBL" id="MDA5108177.1"/>
    </source>
</evidence>
<accession>A0A9X3TPM7</accession>
<proteinExistence type="predicted"/>
<comment type="caution">
    <text evidence="3">The sequence shown here is derived from an EMBL/GenBank/DDBJ whole genome shotgun (WGS) entry which is preliminary data.</text>
</comment>